<dbReference type="AlphaFoldDB" id="A0AAD1XEI0"/>
<gene>
    <name evidence="2" type="ORF">ECRASSUSDP1_LOCUS10295</name>
</gene>
<reference evidence="2" key="1">
    <citation type="submission" date="2023-07" db="EMBL/GenBank/DDBJ databases">
        <authorList>
            <consortium name="AG Swart"/>
            <person name="Singh M."/>
            <person name="Singh A."/>
            <person name="Seah K."/>
            <person name="Emmerich C."/>
        </authorList>
    </citation>
    <scope>NUCLEOTIDE SEQUENCE</scope>
    <source>
        <strain evidence="2">DP1</strain>
    </source>
</reference>
<accession>A0AAD1XEI0</accession>
<feature type="compositionally biased region" description="Polar residues" evidence="1">
    <location>
        <begin position="1"/>
        <end position="22"/>
    </location>
</feature>
<comment type="caution">
    <text evidence="2">The sequence shown here is derived from an EMBL/GenBank/DDBJ whole genome shotgun (WGS) entry which is preliminary data.</text>
</comment>
<proteinExistence type="predicted"/>
<evidence type="ECO:0000313" key="3">
    <source>
        <dbReference type="Proteomes" id="UP001295684"/>
    </source>
</evidence>
<feature type="region of interest" description="Disordered" evidence="1">
    <location>
        <begin position="1"/>
        <end position="34"/>
    </location>
</feature>
<dbReference type="EMBL" id="CAMPGE010010144">
    <property type="protein sequence ID" value="CAI2368998.1"/>
    <property type="molecule type" value="Genomic_DNA"/>
</dbReference>
<sequence>MNQSNYSQRVHNESTQNISQASKDPKKPSLVKHNASNSLEPVEIRLQVLDMLITRVKNFQNLLELYLSKQEVCYSYRISQIHESLLKIKNESEQVYSSPVESQDLMRPRKFEFLQMVICELESKLQIFTSTEPKEIQTPEVTDMKLTTENNKVGVSSPAFSVQSLELGQKECHALACHESETSLEERLDTNCSKLYADLYHNITGWKNEFTTQDTLIFSLKKAAYKLFLKKMKRISLPSILGLYIENFSKRDKVIKDFSKNSLISKGCNSYGFSCSHVSNISFVLPEIIRANQKMNERLLLKNFKINEKQLKRLFMTTKNKKEIEFIGCKLSLIKAPDLVKCLKETSIESIDFSLCERFKYSNWIEKSEDLECLIKGFSESDLRHSLQCVFFGWRCQMQKSTVTTIFKKYRLGHIEIKGKFTT</sequence>
<evidence type="ECO:0000313" key="2">
    <source>
        <dbReference type="EMBL" id="CAI2368998.1"/>
    </source>
</evidence>
<name>A0AAD1XEI0_EUPCR</name>
<evidence type="ECO:0000256" key="1">
    <source>
        <dbReference type="SAM" id="MobiDB-lite"/>
    </source>
</evidence>
<protein>
    <submittedName>
        <fullName evidence="2">Uncharacterized protein</fullName>
    </submittedName>
</protein>
<dbReference type="Proteomes" id="UP001295684">
    <property type="component" value="Unassembled WGS sequence"/>
</dbReference>
<organism evidence="2 3">
    <name type="scientific">Euplotes crassus</name>
    <dbReference type="NCBI Taxonomy" id="5936"/>
    <lineage>
        <taxon>Eukaryota</taxon>
        <taxon>Sar</taxon>
        <taxon>Alveolata</taxon>
        <taxon>Ciliophora</taxon>
        <taxon>Intramacronucleata</taxon>
        <taxon>Spirotrichea</taxon>
        <taxon>Hypotrichia</taxon>
        <taxon>Euplotida</taxon>
        <taxon>Euplotidae</taxon>
        <taxon>Moneuplotes</taxon>
    </lineage>
</organism>
<keyword evidence="3" id="KW-1185">Reference proteome</keyword>